<dbReference type="InterPro" id="IPR028082">
    <property type="entry name" value="Peripla_BP_I"/>
</dbReference>
<evidence type="ECO:0000313" key="6">
    <source>
        <dbReference type="EMBL" id="RTQ94133.1"/>
    </source>
</evidence>
<feature type="domain" description="HTH cro/C1-type" evidence="5">
    <location>
        <begin position="3"/>
        <end position="47"/>
    </location>
</feature>
<dbReference type="CDD" id="cd01392">
    <property type="entry name" value="HTH_LacI"/>
    <property type="match status" value="1"/>
</dbReference>
<dbReference type="InterPro" id="IPR000843">
    <property type="entry name" value="HTH_LacI"/>
</dbReference>
<reference evidence="6 7" key="1">
    <citation type="submission" date="2018-12" db="EMBL/GenBank/DDBJ databases">
        <authorList>
            <person name="Yu L."/>
        </authorList>
    </citation>
    <scope>NUCLEOTIDE SEQUENCE [LARGE SCALE GENOMIC DNA]</scope>
    <source>
        <strain evidence="6 7">S5H2222</strain>
    </source>
</reference>
<evidence type="ECO:0000313" key="7">
    <source>
        <dbReference type="Proteomes" id="UP000276349"/>
    </source>
</evidence>
<evidence type="ECO:0000256" key="1">
    <source>
        <dbReference type="ARBA" id="ARBA00023015"/>
    </source>
</evidence>
<dbReference type="PROSITE" id="PS50943">
    <property type="entry name" value="HTH_CROC1"/>
    <property type="match status" value="1"/>
</dbReference>
<dbReference type="Gene3D" id="1.10.260.40">
    <property type="entry name" value="lambda repressor-like DNA-binding domains"/>
    <property type="match status" value="1"/>
</dbReference>
<feature type="domain" description="HTH lacI-type" evidence="4">
    <location>
        <begin position="3"/>
        <end position="57"/>
    </location>
</feature>
<sequence length="331" mass="37123">MRITIKDIAKEAGVSTASVSHVLNGTKKLSESTTKKVMDVINKYNYIPSENAKKLRNDHTKTIGVMVSSIQDHYVSGIIMELSDVIRSNGYEMLFINTSENLDYEKEAIKLLIAQRVEGLIISPVNSSSLSKYQDLFKELPIVQVLRYDTALSLPKVTADDFNAGYLATKHLLSQGYKKIAIIYSKKTINPTFDRIKGCQQALLEFSNTNTLFLEQGFATVEGGAKAFEEIYRRHPDVDGVFALNDFMAIGCLMKIKELKLKCPEQIGVVSFGDFASAELIEPSVTAIHVENKEIGRKAAHKLFNILNNHPFEQEEKVELLLKVRNSTKRN</sequence>
<comment type="caution">
    <text evidence="6">The sequence shown here is derived from an EMBL/GenBank/DDBJ whole genome shotgun (WGS) entry which is preliminary data.</text>
</comment>
<dbReference type="AlphaFoldDB" id="A0A431UUD5"/>
<gene>
    <name evidence="6" type="ORF">EKG35_06325</name>
</gene>
<dbReference type="Proteomes" id="UP000276349">
    <property type="component" value="Unassembled WGS sequence"/>
</dbReference>
<evidence type="ECO:0000259" key="5">
    <source>
        <dbReference type="PROSITE" id="PS50943"/>
    </source>
</evidence>
<keyword evidence="1" id="KW-0805">Transcription regulation</keyword>
<keyword evidence="2" id="KW-0238">DNA-binding</keyword>
<dbReference type="SUPFAM" id="SSF53822">
    <property type="entry name" value="Periplasmic binding protein-like I"/>
    <property type="match status" value="1"/>
</dbReference>
<dbReference type="RefSeq" id="WP_126293602.1">
    <property type="nucleotide sequence ID" value="NZ_CP155468.1"/>
</dbReference>
<dbReference type="Gene3D" id="3.40.50.2300">
    <property type="match status" value="2"/>
</dbReference>
<dbReference type="GO" id="GO:0003700">
    <property type="term" value="F:DNA-binding transcription factor activity"/>
    <property type="evidence" value="ECO:0007669"/>
    <property type="project" value="TreeGrafter"/>
</dbReference>
<evidence type="ECO:0000259" key="4">
    <source>
        <dbReference type="PROSITE" id="PS50932"/>
    </source>
</evidence>
<dbReference type="Pfam" id="PF00532">
    <property type="entry name" value="Peripla_BP_1"/>
    <property type="match status" value="1"/>
</dbReference>
<dbReference type="PROSITE" id="PS00356">
    <property type="entry name" value="HTH_LACI_1"/>
    <property type="match status" value="1"/>
</dbReference>
<keyword evidence="3" id="KW-0804">Transcription</keyword>
<dbReference type="InterPro" id="IPR001761">
    <property type="entry name" value="Peripla_BP/Lac1_sug-bd_dom"/>
</dbReference>
<evidence type="ECO:0000256" key="3">
    <source>
        <dbReference type="ARBA" id="ARBA00023163"/>
    </source>
</evidence>
<dbReference type="PANTHER" id="PTHR30146">
    <property type="entry name" value="LACI-RELATED TRANSCRIPTIONAL REPRESSOR"/>
    <property type="match status" value="1"/>
</dbReference>
<dbReference type="InterPro" id="IPR001387">
    <property type="entry name" value="Cro/C1-type_HTH"/>
</dbReference>
<dbReference type="SMART" id="SM00354">
    <property type="entry name" value="HTH_LACI"/>
    <property type="match status" value="1"/>
</dbReference>
<protein>
    <submittedName>
        <fullName evidence="6">LacI family transcriptional regulator</fullName>
    </submittedName>
</protein>
<name>A0A431UUD5_9BACI</name>
<dbReference type="InterPro" id="IPR010982">
    <property type="entry name" value="Lambda_DNA-bd_dom_sf"/>
</dbReference>
<evidence type="ECO:0000256" key="2">
    <source>
        <dbReference type="ARBA" id="ARBA00023125"/>
    </source>
</evidence>
<accession>A0A431UUD5</accession>
<organism evidence="6 7">
    <name type="scientific">Lysinibacillus telephonicus</name>
    <dbReference type="NCBI Taxonomy" id="1714840"/>
    <lineage>
        <taxon>Bacteria</taxon>
        <taxon>Bacillati</taxon>
        <taxon>Bacillota</taxon>
        <taxon>Bacilli</taxon>
        <taxon>Bacillales</taxon>
        <taxon>Bacillaceae</taxon>
        <taxon>Lysinibacillus</taxon>
    </lineage>
</organism>
<dbReference type="EMBL" id="RXNR01000013">
    <property type="protein sequence ID" value="RTQ94133.1"/>
    <property type="molecule type" value="Genomic_DNA"/>
</dbReference>
<keyword evidence="7" id="KW-1185">Reference proteome</keyword>
<dbReference type="OrthoDB" id="9796186at2"/>
<dbReference type="SUPFAM" id="SSF47413">
    <property type="entry name" value="lambda repressor-like DNA-binding domains"/>
    <property type="match status" value="1"/>
</dbReference>
<dbReference type="Pfam" id="PF00356">
    <property type="entry name" value="LacI"/>
    <property type="match status" value="1"/>
</dbReference>
<dbReference type="PANTHER" id="PTHR30146:SF109">
    <property type="entry name" value="HTH-TYPE TRANSCRIPTIONAL REGULATOR GALS"/>
    <property type="match status" value="1"/>
</dbReference>
<proteinExistence type="predicted"/>
<dbReference type="GO" id="GO:0000976">
    <property type="term" value="F:transcription cis-regulatory region binding"/>
    <property type="evidence" value="ECO:0007669"/>
    <property type="project" value="TreeGrafter"/>
</dbReference>
<dbReference type="PRINTS" id="PR00036">
    <property type="entry name" value="HTHLACI"/>
</dbReference>
<dbReference type="PROSITE" id="PS50932">
    <property type="entry name" value="HTH_LACI_2"/>
    <property type="match status" value="1"/>
</dbReference>
<dbReference type="CDD" id="cd06267">
    <property type="entry name" value="PBP1_LacI_sugar_binding-like"/>
    <property type="match status" value="1"/>
</dbReference>